<keyword evidence="2" id="KW-0812">Transmembrane</keyword>
<gene>
    <name evidence="3" type="ORF">KOW79_021469</name>
</gene>
<keyword evidence="2" id="KW-0472">Membrane</keyword>
<feature type="transmembrane region" description="Helical" evidence="2">
    <location>
        <begin position="61"/>
        <end position="85"/>
    </location>
</feature>
<reference evidence="3 4" key="1">
    <citation type="submission" date="2021-06" db="EMBL/GenBank/DDBJ databases">
        <title>Chromosome-level genome assembly of the red-tail catfish (Hemibagrus wyckioides).</title>
        <authorList>
            <person name="Shao F."/>
        </authorList>
    </citation>
    <scope>NUCLEOTIDE SEQUENCE [LARGE SCALE GENOMIC DNA]</scope>
    <source>
        <strain evidence="3">EC202008001</strain>
        <tissue evidence="3">Blood</tissue>
    </source>
</reference>
<dbReference type="AlphaFoldDB" id="A0A9D3S8M8"/>
<name>A0A9D3S8M8_9TELE</name>
<feature type="region of interest" description="Disordered" evidence="1">
    <location>
        <begin position="95"/>
        <end position="117"/>
    </location>
</feature>
<comment type="caution">
    <text evidence="3">The sequence shown here is derived from an EMBL/GenBank/DDBJ whole genome shotgun (WGS) entry which is preliminary data.</text>
</comment>
<sequence length="117" mass="12565">MSSIIPTSPSPVNHSLGLSTVTSGTHVTDRTSPVNHSLGLSTVTSGTHVTDRSSSDATYDVLPVVLLSGLLALFVLLILLVLILWPICKRGRYYTHEPNETEGPKVHELSDSSDEDL</sequence>
<accession>A0A9D3S8M8</accession>
<dbReference type="EMBL" id="JAHKSW010000027">
    <property type="protein sequence ID" value="KAG7315381.1"/>
    <property type="molecule type" value="Genomic_DNA"/>
</dbReference>
<protein>
    <submittedName>
        <fullName evidence="3">Uncharacterized protein</fullName>
    </submittedName>
</protein>
<feature type="compositionally biased region" description="Basic and acidic residues" evidence="1">
    <location>
        <begin position="95"/>
        <end position="110"/>
    </location>
</feature>
<evidence type="ECO:0000313" key="4">
    <source>
        <dbReference type="Proteomes" id="UP000824219"/>
    </source>
</evidence>
<dbReference type="Proteomes" id="UP000824219">
    <property type="component" value="Linkage Group LG27"/>
</dbReference>
<keyword evidence="2" id="KW-1133">Transmembrane helix</keyword>
<proteinExistence type="predicted"/>
<organism evidence="3 4">
    <name type="scientific">Hemibagrus wyckioides</name>
    <dbReference type="NCBI Taxonomy" id="337641"/>
    <lineage>
        <taxon>Eukaryota</taxon>
        <taxon>Metazoa</taxon>
        <taxon>Chordata</taxon>
        <taxon>Craniata</taxon>
        <taxon>Vertebrata</taxon>
        <taxon>Euteleostomi</taxon>
        <taxon>Actinopterygii</taxon>
        <taxon>Neopterygii</taxon>
        <taxon>Teleostei</taxon>
        <taxon>Ostariophysi</taxon>
        <taxon>Siluriformes</taxon>
        <taxon>Bagridae</taxon>
        <taxon>Hemibagrus</taxon>
    </lineage>
</organism>
<evidence type="ECO:0000256" key="1">
    <source>
        <dbReference type="SAM" id="MobiDB-lite"/>
    </source>
</evidence>
<keyword evidence="4" id="KW-1185">Reference proteome</keyword>
<evidence type="ECO:0000256" key="2">
    <source>
        <dbReference type="SAM" id="Phobius"/>
    </source>
</evidence>
<evidence type="ECO:0000313" key="3">
    <source>
        <dbReference type="EMBL" id="KAG7315381.1"/>
    </source>
</evidence>